<dbReference type="RefSeq" id="WP_092010713.1">
    <property type="nucleotide sequence ID" value="NZ_FOXH01000001.1"/>
</dbReference>
<keyword evidence="4" id="KW-1185">Reference proteome</keyword>
<dbReference type="EMBL" id="FOXH01000001">
    <property type="protein sequence ID" value="SFP05695.1"/>
    <property type="molecule type" value="Genomic_DNA"/>
</dbReference>
<dbReference type="SMART" id="SM00240">
    <property type="entry name" value="FHA"/>
    <property type="match status" value="1"/>
</dbReference>
<name>A0A1I5M851_9BACT</name>
<dbReference type="PROSITE" id="PS50006">
    <property type="entry name" value="FHA_DOMAIN"/>
    <property type="match status" value="1"/>
</dbReference>
<dbReference type="InterPro" id="IPR008984">
    <property type="entry name" value="SMAD_FHA_dom_sf"/>
</dbReference>
<feature type="region of interest" description="Disordered" evidence="1">
    <location>
        <begin position="1"/>
        <end position="23"/>
    </location>
</feature>
<evidence type="ECO:0000259" key="2">
    <source>
        <dbReference type="PROSITE" id="PS50006"/>
    </source>
</evidence>
<sequence>MGTKVNNPASQHNSTVPVNQNIGGSVKTGGTIISGHEDDQKSENLNTLLGFLVSFSRTDSGEYWVLREGNNFIGKEADSTVRLNEDTVSGKHATLNITRNTEENKYDIVLVDTASTNGTFINGKKILAYNGKIVSNNDKIKIGNYELKLIIIDKYLENLTKSEYFKEVIDYDYSSRDFYAGGTAAKYNT</sequence>
<evidence type="ECO:0000256" key="1">
    <source>
        <dbReference type="SAM" id="MobiDB-lite"/>
    </source>
</evidence>
<reference evidence="3 4" key="1">
    <citation type="submission" date="2016-10" db="EMBL/GenBank/DDBJ databases">
        <authorList>
            <person name="de Groot N.N."/>
        </authorList>
    </citation>
    <scope>NUCLEOTIDE SEQUENCE [LARGE SCALE GENOMIC DNA]</scope>
    <source>
        <strain evidence="4">E92,LMG 26720,CCM 7988</strain>
    </source>
</reference>
<dbReference type="Gene3D" id="2.60.200.20">
    <property type="match status" value="1"/>
</dbReference>
<evidence type="ECO:0000313" key="4">
    <source>
        <dbReference type="Proteomes" id="UP000199306"/>
    </source>
</evidence>
<gene>
    <name evidence="3" type="ORF">SAMN04515674_101177</name>
</gene>
<evidence type="ECO:0000313" key="3">
    <source>
        <dbReference type="EMBL" id="SFP05695.1"/>
    </source>
</evidence>
<dbReference type="AlphaFoldDB" id="A0A1I5M851"/>
<organism evidence="3 4">
    <name type="scientific">Pseudarcicella hirudinis</name>
    <dbReference type="NCBI Taxonomy" id="1079859"/>
    <lineage>
        <taxon>Bacteria</taxon>
        <taxon>Pseudomonadati</taxon>
        <taxon>Bacteroidota</taxon>
        <taxon>Cytophagia</taxon>
        <taxon>Cytophagales</taxon>
        <taxon>Flectobacillaceae</taxon>
        <taxon>Pseudarcicella</taxon>
    </lineage>
</organism>
<accession>A0A1I5M851</accession>
<dbReference type="Proteomes" id="UP000199306">
    <property type="component" value="Unassembled WGS sequence"/>
</dbReference>
<dbReference type="Pfam" id="PF00498">
    <property type="entry name" value="FHA"/>
    <property type="match status" value="1"/>
</dbReference>
<dbReference type="CDD" id="cd00060">
    <property type="entry name" value="FHA"/>
    <property type="match status" value="1"/>
</dbReference>
<feature type="domain" description="FHA" evidence="2">
    <location>
        <begin position="71"/>
        <end position="126"/>
    </location>
</feature>
<protein>
    <submittedName>
        <fullName evidence="3">FHA domain-containing protein</fullName>
    </submittedName>
</protein>
<dbReference type="STRING" id="1079859.SAMN04515674_101177"/>
<dbReference type="SUPFAM" id="SSF49879">
    <property type="entry name" value="SMAD/FHA domain"/>
    <property type="match status" value="1"/>
</dbReference>
<dbReference type="OrthoDB" id="9816434at2"/>
<proteinExistence type="predicted"/>
<dbReference type="InterPro" id="IPR000253">
    <property type="entry name" value="FHA_dom"/>
</dbReference>